<proteinExistence type="predicted"/>
<keyword evidence="2" id="KW-1133">Transmembrane helix</keyword>
<dbReference type="EMBL" id="BMOY01000002">
    <property type="protein sequence ID" value="GGI95961.1"/>
    <property type="molecule type" value="Genomic_DNA"/>
</dbReference>
<dbReference type="Proteomes" id="UP000637695">
    <property type="component" value="Unassembled WGS sequence"/>
</dbReference>
<accession>A0A917K1C5</accession>
<comment type="caution">
    <text evidence="3">The sequence shown here is derived from an EMBL/GenBank/DDBJ whole genome shotgun (WGS) entry which is preliminary data.</text>
</comment>
<dbReference type="PROSITE" id="PS51257">
    <property type="entry name" value="PROKAR_LIPOPROTEIN"/>
    <property type="match status" value="1"/>
</dbReference>
<protein>
    <recommendedName>
        <fullName evidence="5">Stage III sporulation protein AG</fullName>
    </recommendedName>
</protein>
<organism evidence="3 4">
    <name type="scientific">Alicyclobacillus cellulosilyticus</name>
    <dbReference type="NCBI Taxonomy" id="1003997"/>
    <lineage>
        <taxon>Bacteria</taxon>
        <taxon>Bacillati</taxon>
        <taxon>Bacillota</taxon>
        <taxon>Bacilli</taxon>
        <taxon>Bacillales</taxon>
        <taxon>Alicyclobacillaceae</taxon>
        <taxon>Alicyclobacillus</taxon>
    </lineage>
</organism>
<evidence type="ECO:0000256" key="1">
    <source>
        <dbReference type="SAM" id="MobiDB-lite"/>
    </source>
</evidence>
<keyword evidence="2" id="KW-0472">Membrane</keyword>
<feature type="transmembrane region" description="Helical" evidence="2">
    <location>
        <begin position="12"/>
        <end position="29"/>
    </location>
</feature>
<dbReference type="RefSeq" id="WP_188880622.1">
    <property type="nucleotide sequence ID" value="NZ_BMOY01000002.1"/>
</dbReference>
<reference evidence="3" key="1">
    <citation type="journal article" date="2014" name="Int. J. Syst. Evol. Microbiol.">
        <title>Complete genome sequence of Corynebacterium casei LMG S-19264T (=DSM 44701T), isolated from a smear-ripened cheese.</title>
        <authorList>
            <consortium name="US DOE Joint Genome Institute (JGI-PGF)"/>
            <person name="Walter F."/>
            <person name="Albersmeier A."/>
            <person name="Kalinowski J."/>
            <person name="Ruckert C."/>
        </authorList>
    </citation>
    <scope>NUCLEOTIDE SEQUENCE</scope>
    <source>
        <strain evidence="3">JCM 18487</strain>
    </source>
</reference>
<keyword evidence="4" id="KW-1185">Reference proteome</keyword>
<evidence type="ECO:0000256" key="2">
    <source>
        <dbReference type="SAM" id="Phobius"/>
    </source>
</evidence>
<evidence type="ECO:0000313" key="3">
    <source>
        <dbReference type="EMBL" id="GGI95961.1"/>
    </source>
</evidence>
<reference evidence="3" key="2">
    <citation type="submission" date="2020-09" db="EMBL/GenBank/DDBJ databases">
        <authorList>
            <person name="Sun Q."/>
            <person name="Ohkuma M."/>
        </authorList>
    </citation>
    <scope>NUCLEOTIDE SEQUENCE</scope>
    <source>
        <strain evidence="3">JCM 18487</strain>
    </source>
</reference>
<keyword evidence="2" id="KW-0812">Transmembrane</keyword>
<feature type="region of interest" description="Disordered" evidence="1">
    <location>
        <begin position="103"/>
        <end position="124"/>
    </location>
</feature>
<evidence type="ECO:0000313" key="4">
    <source>
        <dbReference type="Proteomes" id="UP000637695"/>
    </source>
</evidence>
<dbReference type="AlphaFoldDB" id="A0A917K1C5"/>
<gene>
    <name evidence="3" type="ORF">GCM10010885_02040</name>
</gene>
<evidence type="ECO:0008006" key="5">
    <source>
        <dbReference type="Google" id="ProtNLM"/>
    </source>
</evidence>
<feature type="compositionally biased region" description="Low complexity" evidence="1">
    <location>
        <begin position="103"/>
        <end position="123"/>
    </location>
</feature>
<sequence length="194" mass="20534">MDWKPVQQNRWLIVLGLAGVACLLAGTWWQGSSRLPAAAPAMTRADTGGQGAAGTGAGGAGSLISYQSQLEQRLTQMLRRIAGIHDVSVMVTLDSTEQLQVATQERTTTQRQNGGQGSSSSQTVDKQVFVEHTADGAEVPFVVRKDTPTVRGVLVTVAADDFYVAKSEIVDAVSHVLDVPAYKISVAPEQANGE</sequence>
<name>A0A917K1C5_9BACL</name>